<evidence type="ECO:0000313" key="1">
    <source>
        <dbReference type="Ensembl" id="ENSDCDP00010002870.1"/>
    </source>
</evidence>
<reference evidence="1" key="2">
    <citation type="submission" date="2025-08" db="UniProtKB">
        <authorList>
            <consortium name="Ensembl"/>
        </authorList>
    </citation>
    <scope>IDENTIFICATION</scope>
</reference>
<organism evidence="1 2">
    <name type="scientific">Denticeps clupeoides</name>
    <name type="common">denticle herring</name>
    <dbReference type="NCBI Taxonomy" id="299321"/>
    <lineage>
        <taxon>Eukaryota</taxon>
        <taxon>Metazoa</taxon>
        <taxon>Chordata</taxon>
        <taxon>Craniata</taxon>
        <taxon>Vertebrata</taxon>
        <taxon>Euteleostomi</taxon>
        <taxon>Actinopterygii</taxon>
        <taxon>Neopterygii</taxon>
        <taxon>Teleostei</taxon>
        <taxon>Clupei</taxon>
        <taxon>Clupeiformes</taxon>
        <taxon>Denticipitoidei</taxon>
        <taxon>Denticipitidae</taxon>
        <taxon>Denticeps</taxon>
    </lineage>
</organism>
<protein>
    <submittedName>
        <fullName evidence="1">Uncharacterized protein</fullName>
    </submittedName>
</protein>
<sequence length="58" mass="6347">MLPIAERKAGVTTVTVLLWVGHVGVVEKRSKAHLHVSAPMWSLLQSTEWVSAVGRVKV</sequence>
<name>A0AAY4A4I7_9TELE</name>
<dbReference type="AlphaFoldDB" id="A0AAY4A4I7"/>
<dbReference type="Proteomes" id="UP000694580">
    <property type="component" value="Chromosome 1"/>
</dbReference>
<evidence type="ECO:0000313" key="2">
    <source>
        <dbReference type="Proteomes" id="UP000694580"/>
    </source>
</evidence>
<dbReference type="Ensembl" id="ENSDCDT00010002984.1">
    <property type="protein sequence ID" value="ENSDCDP00010002870.1"/>
    <property type="gene ID" value="ENSDCDG00010001348.1"/>
</dbReference>
<proteinExistence type="predicted"/>
<accession>A0AAY4A4I7</accession>
<reference evidence="1" key="3">
    <citation type="submission" date="2025-09" db="UniProtKB">
        <authorList>
            <consortium name="Ensembl"/>
        </authorList>
    </citation>
    <scope>IDENTIFICATION</scope>
</reference>
<reference evidence="1 2" key="1">
    <citation type="submission" date="2020-06" db="EMBL/GenBank/DDBJ databases">
        <authorList>
            <consortium name="Wellcome Sanger Institute Data Sharing"/>
        </authorList>
    </citation>
    <scope>NUCLEOTIDE SEQUENCE [LARGE SCALE GENOMIC DNA]</scope>
</reference>
<keyword evidence="2" id="KW-1185">Reference proteome</keyword>